<keyword evidence="2" id="KW-1185">Reference proteome</keyword>
<name>A0A6A6QW44_9PEZI</name>
<dbReference type="OrthoDB" id="4500473at2759"/>
<evidence type="ECO:0000313" key="2">
    <source>
        <dbReference type="Proteomes" id="UP000799750"/>
    </source>
</evidence>
<dbReference type="Proteomes" id="UP000799750">
    <property type="component" value="Unassembled WGS sequence"/>
</dbReference>
<dbReference type="AlphaFoldDB" id="A0A6A6QW44"/>
<organism evidence="1 2">
    <name type="scientific">Lophium mytilinum</name>
    <dbReference type="NCBI Taxonomy" id="390894"/>
    <lineage>
        <taxon>Eukaryota</taxon>
        <taxon>Fungi</taxon>
        <taxon>Dikarya</taxon>
        <taxon>Ascomycota</taxon>
        <taxon>Pezizomycotina</taxon>
        <taxon>Dothideomycetes</taxon>
        <taxon>Pleosporomycetidae</taxon>
        <taxon>Mytilinidiales</taxon>
        <taxon>Mytilinidiaceae</taxon>
        <taxon>Lophium</taxon>
    </lineage>
</organism>
<dbReference type="EMBL" id="MU004188">
    <property type="protein sequence ID" value="KAF2496436.1"/>
    <property type="molecule type" value="Genomic_DNA"/>
</dbReference>
<reference evidence="1" key="1">
    <citation type="journal article" date="2020" name="Stud. Mycol.">
        <title>101 Dothideomycetes genomes: a test case for predicting lifestyles and emergence of pathogens.</title>
        <authorList>
            <person name="Haridas S."/>
            <person name="Albert R."/>
            <person name="Binder M."/>
            <person name="Bloem J."/>
            <person name="Labutti K."/>
            <person name="Salamov A."/>
            <person name="Andreopoulos B."/>
            <person name="Baker S."/>
            <person name="Barry K."/>
            <person name="Bills G."/>
            <person name="Bluhm B."/>
            <person name="Cannon C."/>
            <person name="Castanera R."/>
            <person name="Culley D."/>
            <person name="Daum C."/>
            <person name="Ezra D."/>
            <person name="Gonzalez J."/>
            <person name="Henrissat B."/>
            <person name="Kuo A."/>
            <person name="Liang C."/>
            <person name="Lipzen A."/>
            <person name="Lutzoni F."/>
            <person name="Magnuson J."/>
            <person name="Mondo S."/>
            <person name="Nolan M."/>
            <person name="Ohm R."/>
            <person name="Pangilinan J."/>
            <person name="Park H.-J."/>
            <person name="Ramirez L."/>
            <person name="Alfaro M."/>
            <person name="Sun H."/>
            <person name="Tritt A."/>
            <person name="Yoshinaga Y."/>
            <person name="Zwiers L.-H."/>
            <person name="Turgeon B."/>
            <person name="Goodwin S."/>
            <person name="Spatafora J."/>
            <person name="Crous P."/>
            <person name="Grigoriev I."/>
        </authorList>
    </citation>
    <scope>NUCLEOTIDE SEQUENCE</scope>
    <source>
        <strain evidence="1">CBS 269.34</strain>
    </source>
</reference>
<gene>
    <name evidence="1" type="ORF">BU16DRAFT_377726</name>
</gene>
<accession>A0A6A6QW44</accession>
<evidence type="ECO:0000313" key="1">
    <source>
        <dbReference type="EMBL" id="KAF2496436.1"/>
    </source>
</evidence>
<protein>
    <submittedName>
        <fullName evidence="1">Uncharacterized protein</fullName>
    </submittedName>
</protein>
<proteinExistence type="predicted"/>
<sequence length="253" mass="28766">MGPYHVPTPHDLAYDQSPSIYKDIMHCRLSCICMVFFSLDRRAEACWHYPASSLSLLDSSSSVIFTRRVQQTPFILTQPLPNMPAPKDRKFYLRAPDLEFRLNGPIKIGNVITDMTLPQDPITFFDPLPKIIPGAGYSKGKTEREHHASLNAGLSAKLYDVFGGQAEAKTSSSLKTIYAFDKAAAWYLERNPTAADAKRFREKDEEFKSALRNGPVSTLSRYMYPYTRSSLHGEPYRILGNPKERELQHFGRR</sequence>